<accession>A0ABD0KYW0</accession>
<evidence type="ECO:0000256" key="1">
    <source>
        <dbReference type="ARBA" id="ARBA00008535"/>
    </source>
</evidence>
<gene>
    <name evidence="7" type="ORF">BaRGS_00016841</name>
</gene>
<feature type="region of interest" description="Disordered" evidence="5">
    <location>
        <begin position="1"/>
        <end position="57"/>
    </location>
</feature>
<evidence type="ECO:0000256" key="5">
    <source>
        <dbReference type="SAM" id="MobiDB-lite"/>
    </source>
</evidence>
<feature type="domain" description="AIG1-type G" evidence="6">
    <location>
        <begin position="66"/>
        <end position="274"/>
    </location>
</feature>
<dbReference type="PROSITE" id="PS51720">
    <property type="entry name" value="G_AIG1"/>
    <property type="match status" value="1"/>
</dbReference>
<keyword evidence="4" id="KW-0175">Coiled coil</keyword>
<feature type="coiled-coil region" evidence="4">
    <location>
        <begin position="204"/>
        <end position="231"/>
    </location>
</feature>
<feature type="compositionally biased region" description="Polar residues" evidence="5">
    <location>
        <begin position="35"/>
        <end position="52"/>
    </location>
</feature>
<evidence type="ECO:0000313" key="8">
    <source>
        <dbReference type="Proteomes" id="UP001519460"/>
    </source>
</evidence>
<dbReference type="PANTHER" id="PTHR10903">
    <property type="entry name" value="GTPASE, IMAP FAMILY MEMBER-RELATED"/>
    <property type="match status" value="1"/>
</dbReference>
<evidence type="ECO:0000259" key="6">
    <source>
        <dbReference type="PROSITE" id="PS51720"/>
    </source>
</evidence>
<organism evidence="7 8">
    <name type="scientific">Batillaria attramentaria</name>
    <dbReference type="NCBI Taxonomy" id="370345"/>
    <lineage>
        <taxon>Eukaryota</taxon>
        <taxon>Metazoa</taxon>
        <taxon>Spiralia</taxon>
        <taxon>Lophotrochozoa</taxon>
        <taxon>Mollusca</taxon>
        <taxon>Gastropoda</taxon>
        <taxon>Caenogastropoda</taxon>
        <taxon>Sorbeoconcha</taxon>
        <taxon>Cerithioidea</taxon>
        <taxon>Batillariidae</taxon>
        <taxon>Batillaria</taxon>
    </lineage>
</organism>
<dbReference type="AlphaFoldDB" id="A0ABD0KYW0"/>
<dbReference type="SUPFAM" id="SSF52540">
    <property type="entry name" value="P-loop containing nucleoside triphosphate hydrolases"/>
    <property type="match status" value="1"/>
</dbReference>
<evidence type="ECO:0000256" key="4">
    <source>
        <dbReference type="SAM" id="Coils"/>
    </source>
</evidence>
<dbReference type="Pfam" id="PF04548">
    <property type="entry name" value="AIG1"/>
    <property type="match status" value="1"/>
</dbReference>
<sequence length="344" mass="38456">MADKHSAYGPTLSEEQKSIISEEVDSIRSEEKTSEVGTDSSTCDHGQNSSSDPENDNVAESYVLVERERVILIIGKTGNGKSTVGNILLGENKFPVGRGMSSTTVNSRSMPEKDCTIKVVDTPDINNLPGWNEEKKKAEVDRWKDLSKPGPHVLLLTVRCDVRYTAEEHDIYREVKRLWGDEQEFCQQLVVGFTFGDRQDRDITEELETVCDELKDVLKDAENRYVVFNSRVGDDEKIQQKRNLKEKDVEICQHWVVKQPGMLGYLVSFIPALKSNRLVDWGYRYFLQPIGTGCEYILAFPKAGLEYCAQCMGSTAPRLGITSSTTSVGADKEPGETPADTPTS</sequence>
<dbReference type="GO" id="GO:0005525">
    <property type="term" value="F:GTP binding"/>
    <property type="evidence" value="ECO:0007669"/>
    <property type="project" value="UniProtKB-KW"/>
</dbReference>
<dbReference type="InterPro" id="IPR006703">
    <property type="entry name" value="G_AIG1"/>
</dbReference>
<protein>
    <recommendedName>
        <fullName evidence="6">AIG1-type G domain-containing protein</fullName>
    </recommendedName>
</protein>
<evidence type="ECO:0000256" key="3">
    <source>
        <dbReference type="ARBA" id="ARBA00023134"/>
    </source>
</evidence>
<comment type="caution">
    <text evidence="7">The sequence shown here is derived from an EMBL/GenBank/DDBJ whole genome shotgun (WGS) entry which is preliminary data.</text>
</comment>
<feature type="compositionally biased region" description="Basic and acidic residues" evidence="5">
    <location>
        <begin position="25"/>
        <end position="34"/>
    </location>
</feature>
<dbReference type="Gene3D" id="3.40.50.300">
    <property type="entry name" value="P-loop containing nucleotide triphosphate hydrolases"/>
    <property type="match status" value="1"/>
</dbReference>
<feature type="region of interest" description="Disordered" evidence="5">
    <location>
        <begin position="322"/>
        <end position="344"/>
    </location>
</feature>
<dbReference type="InterPro" id="IPR045058">
    <property type="entry name" value="GIMA/IAN/Toc"/>
</dbReference>
<dbReference type="EMBL" id="JACVVK020000108">
    <property type="protein sequence ID" value="KAK7491995.1"/>
    <property type="molecule type" value="Genomic_DNA"/>
</dbReference>
<proteinExistence type="inferred from homology"/>
<evidence type="ECO:0000313" key="7">
    <source>
        <dbReference type="EMBL" id="KAK7491995.1"/>
    </source>
</evidence>
<comment type="similarity">
    <text evidence="1">Belongs to the TRAFAC class TrmE-Era-EngA-EngB-Septin-like GTPase superfamily. AIG1/Toc34/Toc159-like paraseptin GTPase family. IAN subfamily.</text>
</comment>
<evidence type="ECO:0000256" key="2">
    <source>
        <dbReference type="ARBA" id="ARBA00022741"/>
    </source>
</evidence>
<dbReference type="Proteomes" id="UP001519460">
    <property type="component" value="Unassembled WGS sequence"/>
</dbReference>
<name>A0ABD0KYW0_9CAEN</name>
<keyword evidence="8" id="KW-1185">Reference proteome</keyword>
<dbReference type="InterPro" id="IPR027417">
    <property type="entry name" value="P-loop_NTPase"/>
</dbReference>
<keyword evidence="2" id="KW-0547">Nucleotide-binding</keyword>
<keyword evidence="3" id="KW-0342">GTP-binding</keyword>
<dbReference type="PANTHER" id="PTHR10903:SF184">
    <property type="entry name" value="GTP-BINDING PROTEIN A"/>
    <property type="match status" value="1"/>
</dbReference>
<reference evidence="7 8" key="1">
    <citation type="journal article" date="2023" name="Sci. Data">
        <title>Genome assembly of the Korean intertidal mud-creeper Batillaria attramentaria.</title>
        <authorList>
            <person name="Patra A.K."/>
            <person name="Ho P.T."/>
            <person name="Jun S."/>
            <person name="Lee S.J."/>
            <person name="Kim Y."/>
            <person name="Won Y.J."/>
        </authorList>
    </citation>
    <scope>NUCLEOTIDE SEQUENCE [LARGE SCALE GENOMIC DNA]</scope>
    <source>
        <strain evidence="7">Wonlab-2016</strain>
    </source>
</reference>